<keyword evidence="8" id="KW-1185">Reference proteome</keyword>
<gene>
    <name evidence="7" type="ORF">SAMN04488112_10277</name>
</gene>
<organism evidence="7 8">
    <name type="scientific">Melghirimyces thermohalophilus</name>
    <dbReference type="NCBI Taxonomy" id="1236220"/>
    <lineage>
        <taxon>Bacteria</taxon>
        <taxon>Bacillati</taxon>
        <taxon>Bacillota</taxon>
        <taxon>Bacilli</taxon>
        <taxon>Bacillales</taxon>
        <taxon>Thermoactinomycetaceae</taxon>
        <taxon>Melghirimyces</taxon>
    </lineage>
</organism>
<dbReference type="PANTHER" id="PTHR42981">
    <property type="entry name" value="PYRUVATE DEHYDROGENASE [UBIQUINONE]"/>
    <property type="match status" value="1"/>
</dbReference>
<dbReference type="FunFam" id="3.40.50.970:FF:000007">
    <property type="entry name" value="Acetolactate synthase"/>
    <property type="match status" value="1"/>
</dbReference>
<dbReference type="CDD" id="cd07039">
    <property type="entry name" value="TPP_PYR_POX"/>
    <property type="match status" value="1"/>
</dbReference>
<dbReference type="GO" id="GO:0030976">
    <property type="term" value="F:thiamine pyrophosphate binding"/>
    <property type="evidence" value="ECO:0007669"/>
    <property type="project" value="InterPro"/>
</dbReference>
<dbReference type="AlphaFoldDB" id="A0A1G6I625"/>
<keyword evidence="2 3" id="KW-0786">Thiamine pyrophosphate</keyword>
<evidence type="ECO:0000259" key="4">
    <source>
        <dbReference type="Pfam" id="PF00205"/>
    </source>
</evidence>
<dbReference type="InterPro" id="IPR047211">
    <property type="entry name" value="POXB-like"/>
</dbReference>
<dbReference type="Pfam" id="PF00205">
    <property type="entry name" value="TPP_enzyme_M"/>
    <property type="match status" value="1"/>
</dbReference>
<dbReference type="Proteomes" id="UP000199387">
    <property type="component" value="Unassembled WGS sequence"/>
</dbReference>
<dbReference type="InterPro" id="IPR012000">
    <property type="entry name" value="Thiamin_PyroP_enz_cen_dom"/>
</dbReference>
<keyword evidence="7" id="KW-0670">Pyruvate</keyword>
<evidence type="ECO:0000256" key="3">
    <source>
        <dbReference type="RuleBase" id="RU362132"/>
    </source>
</evidence>
<dbReference type="STRING" id="1236220.SAMN04488112_10277"/>
<dbReference type="InterPro" id="IPR012001">
    <property type="entry name" value="Thiamin_PyroP_enz_TPP-bd_dom"/>
</dbReference>
<dbReference type="Gene3D" id="3.40.50.1220">
    <property type="entry name" value="TPP-binding domain"/>
    <property type="match status" value="1"/>
</dbReference>
<dbReference type="InterPro" id="IPR047212">
    <property type="entry name" value="TPP_POXB-like"/>
</dbReference>
<dbReference type="PROSITE" id="PS00187">
    <property type="entry name" value="TPP_ENZYMES"/>
    <property type="match status" value="1"/>
</dbReference>
<dbReference type="SUPFAM" id="SSF52467">
    <property type="entry name" value="DHS-like NAD/FAD-binding domain"/>
    <property type="match status" value="1"/>
</dbReference>
<dbReference type="Pfam" id="PF02775">
    <property type="entry name" value="TPP_enzyme_C"/>
    <property type="match status" value="1"/>
</dbReference>
<feature type="domain" description="Thiamine pyrophosphate enzyme TPP-binding" evidence="5">
    <location>
        <begin position="379"/>
        <end position="524"/>
    </location>
</feature>
<dbReference type="InterPro" id="IPR029061">
    <property type="entry name" value="THDP-binding"/>
</dbReference>
<name>A0A1G6I625_9BACL</name>
<dbReference type="SUPFAM" id="SSF52518">
    <property type="entry name" value="Thiamin diphosphate-binding fold (THDP-binding)"/>
    <property type="match status" value="2"/>
</dbReference>
<evidence type="ECO:0000259" key="5">
    <source>
        <dbReference type="Pfam" id="PF02775"/>
    </source>
</evidence>
<dbReference type="OrthoDB" id="4494979at2"/>
<dbReference type="CDD" id="cd02014">
    <property type="entry name" value="TPP_POX"/>
    <property type="match status" value="1"/>
</dbReference>
<dbReference type="PANTHER" id="PTHR42981:SF2">
    <property type="entry name" value="PYRUVATE DEHYDROGENASE [UBIQUINONE]"/>
    <property type="match status" value="1"/>
</dbReference>
<dbReference type="InterPro" id="IPR011766">
    <property type="entry name" value="TPP_enzyme_TPP-bd"/>
</dbReference>
<dbReference type="Pfam" id="PF02776">
    <property type="entry name" value="TPP_enzyme_N"/>
    <property type="match status" value="1"/>
</dbReference>
<proteinExistence type="inferred from homology"/>
<dbReference type="EMBL" id="FMZA01000002">
    <property type="protein sequence ID" value="SDC01982.1"/>
    <property type="molecule type" value="Genomic_DNA"/>
</dbReference>
<evidence type="ECO:0000313" key="7">
    <source>
        <dbReference type="EMBL" id="SDC01982.1"/>
    </source>
</evidence>
<evidence type="ECO:0000259" key="6">
    <source>
        <dbReference type="Pfam" id="PF02776"/>
    </source>
</evidence>
<evidence type="ECO:0000256" key="1">
    <source>
        <dbReference type="ARBA" id="ARBA00007812"/>
    </source>
</evidence>
<dbReference type="InterPro" id="IPR029035">
    <property type="entry name" value="DHS-like_NAD/FAD-binding_dom"/>
</dbReference>
<protein>
    <submittedName>
        <fullName evidence="7">Pyruvate oxidase</fullName>
    </submittedName>
</protein>
<comment type="similarity">
    <text evidence="1 3">Belongs to the TPP enzyme family.</text>
</comment>
<dbReference type="InterPro" id="IPR000399">
    <property type="entry name" value="TPP-bd_CS"/>
</dbReference>
<sequence>MSKKAGDALMDILVEEGVEYIFGMPGDSINSLIESLRNHPKIKFIQVRHEEAGALAAAAYAKLTGKLGVCMAIAGPGAIHLLNGLYDAKMDSAPVLAITGQVESDMIGTNFFQEVDLDRLFDDVAIYNERAMSAEQLPVITNQAIRMAQTHRRVAHISIPDDIPRFEVERHARMNSTLFTPSKPTPRESDVDKAVSLLSEPRKTIILAGQGARDAREELLTFAQKLKAPIVVTLPGKGVVPDDHPYCLGGLGLLGTKPAFYAMREAETLVMIGTSFPFIDFLPREARTIHIDANPAQIGKRTPVDVGVAGDAAHTLQMMNKRLSEKQDDHYLTKYQREMKNWLTLMKEQGEEEGTPLRPQTVPVCLQDVLDNNAIISCDVGNVTVWMARNFILRDQKFIVSSWLATLGCGLPGAIAGQLAYPDRQVVAVVGDGGFAMMMSDFVTAVKYDLPIVVIVLNNDKIAMIKFEQESMGNAEFGTNLTNPNFARYAEDCGGVGIRVENRDELKDALDRAFQVKKPVIVDVLVDPNEAPLPARITLAQAKNYAIHLVKEWLAERRKSDEETEDSGKQEPVQS</sequence>
<dbReference type="GO" id="GO:0000287">
    <property type="term" value="F:magnesium ion binding"/>
    <property type="evidence" value="ECO:0007669"/>
    <property type="project" value="InterPro"/>
</dbReference>
<accession>A0A1G6I625</accession>
<evidence type="ECO:0000313" key="8">
    <source>
        <dbReference type="Proteomes" id="UP000199387"/>
    </source>
</evidence>
<dbReference type="Gene3D" id="3.40.50.970">
    <property type="match status" value="2"/>
</dbReference>
<evidence type="ECO:0000256" key="2">
    <source>
        <dbReference type="ARBA" id="ARBA00023052"/>
    </source>
</evidence>
<feature type="domain" description="Thiamine pyrophosphate enzyme N-terminal TPP-binding" evidence="6">
    <location>
        <begin position="4"/>
        <end position="116"/>
    </location>
</feature>
<dbReference type="RefSeq" id="WP_091565983.1">
    <property type="nucleotide sequence ID" value="NZ_FMZA01000002.1"/>
</dbReference>
<dbReference type="NCBIfam" id="NF006377">
    <property type="entry name" value="PRK08611.1"/>
    <property type="match status" value="1"/>
</dbReference>
<dbReference type="InterPro" id="IPR047210">
    <property type="entry name" value="TPP_PYR_POXB-like"/>
</dbReference>
<feature type="domain" description="Thiamine pyrophosphate enzyme central" evidence="4">
    <location>
        <begin position="191"/>
        <end position="318"/>
    </location>
</feature>
<dbReference type="GO" id="GO:0003824">
    <property type="term" value="F:catalytic activity"/>
    <property type="evidence" value="ECO:0007669"/>
    <property type="project" value="InterPro"/>
</dbReference>
<reference evidence="7 8" key="1">
    <citation type="submission" date="2016-10" db="EMBL/GenBank/DDBJ databases">
        <authorList>
            <person name="de Groot N.N."/>
        </authorList>
    </citation>
    <scope>NUCLEOTIDE SEQUENCE [LARGE SCALE GENOMIC DNA]</scope>
    <source>
        <strain evidence="7 8">DSM 45514</strain>
    </source>
</reference>